<dbReference type="EMBL" id="VSIV01000402">
    <property type="protein sequence ID" value="TYB32288.1"/>
    <property type="molecule type" value="Genomic_DNA"/>
</dbReference>
<comment type="caution">
    <text evidence="1">The sequence shown here is derived from an EMBL/GenBank/DDBJ whole genome shotgun (WGS) entry which is preliminary data.</text>
</comment>
<sequence>MENFRLVRPEHLNHHGYLFGGVLL</sequence>
<gene>
    <name evidence="1" type="ORF">FXF49_12290</name>
</gene>
<evidence type="ECO:0000313" key="2">
    <source>
        <dbReference type="Proteomes" id="UP000323337"/>
    </source>
</evidence>
<accession>A0A5D0MM10</accession>
<dbReference type="InterPro" id="IPR029069">
    <property type="entry name" value="HotDog_dom_sf"/>
</dbReference>
<dbReference type="AlphaFoldDB" id="A0A5D0MM10"/>
<feature type="non-terminal residue" evidence="1">
    <location>
        <position position="24"/>
    </location>
</feature>
<name>A0A5D0MM10_FLESI</name>
<protein>
    <submittedName>
        <fullName evidence="1">Acyl-CoA thioesterase</fullName>
    </submittedName>
</protein>
<dbReference type="Gene3D" id="3.10.129.10">
    <property type="entry name" value="Hotdog Thioesterase"/>
    <property type="match status" value="1"/>
</dbReference>
<dbReference type="Proteomes" id="UP000323337">
    <property type="component" value="Unassembled WGS sequence"/>
</dbReference>
<reference evidence="1 2" key="1">
    <citation type="submission" date="2019-08" db="EMBL/GenBank/DDBJ databases">
        <title>Genomic characterization of a novel candidate phylum (ARYD3) from a high temperature, high salinity tertiary oil reservoir in north central Oklahoma, USA.</title>
        <authorList>
            <person name="Youssef N.H."/>
            <person name="Yadav A."/>
            <person name="Elshahed M.S."/>
        </authorList>
    </citation>
    <scope>NUCLEOTIDE SEQUENCE [LARGE SCALE GENOMIC DNA]</scope>
    <source>
        <strain evidence="1">ARYD1</strain>
    </source>
</reference>
<evidence type="ECO:0000313" key="1">
    <source>
        <dbReference type="EMBL" id="TYB32288.1"/>
    </source>
</evidence>
<dbReference type="SUPFAM" id="SSF54637">
    <property type="entry name" value="Thioesterase/thiol ester dehydrase-isomerase"/>
    <property type="match status" value="1"/>
</dbReference>
<proteinExistence type="predicted"/>
<organism evidence="1 2">
    <name type="scientific">Flexistipes sinusarabici</name>
    <dbReference type="NCBI Taxonomy" id="2352"/>
    <lineage>
        <taxon>Bacteria</taxon>
        <taxon>Pseudomonadati</taxon>
        <taxon>Deferribacterota</taxon>
        <taxon>Deferribacteres</taxon>
        <taxon>Deferribacterales</taxon>
        <taxon>Flexistipitaceae</taxon>
        <taxon>Flexistipes</taxon>
    </lineage>
</organism>